<comment type="caution">
    <text evidence="1">The sequence shown here is derived from an EMBL/GenBank/DDBJ whole genome shotgun (WGS) entry which is preliminary data.</text>
</comment>
<organism evidence="1 2">
    <name type="scientific">Dictyobacter kobayashii</name>
    <dbReference type="NCBI Taxonomy" id="2014872"/>
    <lineage>
        <taxon>Bacteria</taxon>
        <taxon>Bacillati</taxon>
        <taxon>Chloroflexota</taxon>
        <taxon>Ktedonobacteria</taxon>
        <taxon>Ktedonobacterales</taxon>
        <taxon>Dictyobacteraceae</taxon>
        <taxon>Dictyobacter</taxon>
    </lineage>
</organism>
<reference evidence="2" key="1">
    <citation type="submission" date="2018-12" db="EMBL/GenBank/DDBJ databases">
        <title>Tengunoibacter tsumagoiensis gen. nov., sp. nov., Dictyobacter kobayashii sp. nov., D. alpinus sp. nov., and D. joshuensis sp. nov. and description of Dictyobacteraceae fam. nov. within the order Ktedonobacterales isolated from Tengu-no-mugimeshi.</title>
        <authorList>
            <person name="Wang C.M."/>
            <person name="Zheng Y."/>
            <person name="Sakai Y."/>
            <person name="Toyoda A."/>
            <person name="Minakuchi Y."/>
            <person name="Abe K."/>
            <person name="Yokota A."/>
            <person name="Yabe S."/>
        </authorList>
    </citation>
    <scope>NUCLEOTIDE SEQUENCE [LARGE SCALE GENOMIC DNA]</scope>
    <source>
        <strain evidence="2">Uno11</strain>
    </source>
</reference>
<proteinExistence type="predicted"/>
<dbReference type="EMBL" id="BIFS01000002">
    <property type="protein sequence ID" value="GCE23024.1"/>
    <property type="molecule type" value="Genomic_DNA"/>
</dbReference>
<keyword evidence="2" id="KW-1185">Reference proteome</keyword>
<accession>A0A402AVA6</accession>
<evidence type="ECO:0000313" key="2">
    <source>
        <dbReference type="Proteomes" id="UP000287188"/>
    </source>
</evidence>
<evidence type="ECO:0000313" key="1">
    <source>
        <dbReference type="EMBL" id="GCE23024.1"/>
    </source>
</evidence>
<protein>
    <submittedName>
        <fullName evidence="1">Uncharacterized protein</fullName>
    </submittedName>
</protein>
<dbReference type="AlphaFoldDB" id="A0A402AVA6"/>
<gene>
    <name evidence="1" type="ORF">KDK_68240</name>
</gene>
<name>A0A402AVA6_9CHLR</name>
<sequence>MKMNNTFDMLQNLFSQDLQELQHLRKRGWFVLPMSRIVKEEHIGRCCYLAEEFLSSEELQTLKKDLGLNERQWHTYKTKISQ</sequence>
<dbReference type="Proteomes" id="UP000287188">
    <property type="component" value="Unassembled WGS sequence"/>
</dbReference>